<dbReference type="InterPro" id="IPR036890">
    <property type="entry name" value="HATPase_C_sf"/>
</dbReference>
<keyword evidence="8" id="KW-0067">ATP-binding</keyword>
<organism evidence="11">
    <name type="scientific">anaerobic digester metagenome</name>
    <dbReference type="NCBI Taxonomy" id="1263854"/>
    <lineage>
        <taxon>unclassified sequences</taxon>
        <taxon>metagenomes</taxon>
        <taxon>ecological metagenomes</taxon>
    </lineage>
</organism>
<dbReference type="SMART" id="SM00387">
    <property type="entry name" value="HATPase_c"/>
    <property type="match status" value="1"/>
</dbReference>
<keyword evidence="7 11" id="KW-0418">Kinase</keyword>
<evidence type="ECO:0000256" key="7">
    <source>
        <dbReference type="ARBA" id="ARBA00022777"/>
    </source>
</evidence>
<dbReference type="AlphaFoldDB" id="A0A485M0H9"/>
<keyword evidence="5 11" id="KW-0808">Transferase</keyword>
<evidence type="ECO:0000259" key="9">
    <source>
        <dbReference type="PROSITE" id="PS50109"/>
    </source>
</evidence>
<evidence type="ECO:0000256" key="4">
    <source>
        <dbReference type="ARBA" id="ARBA00022475"/>
    </source>
</evidence>
<dbReference type="GO" id="GO:0006355">
    <property type="term" value="P:regulation of DNA-templated transcription"/>
    <property type="evidence" value="ECO:0007669"/>
    <property type="project" value="InterPro"/>
</dbReference>
<dbReference type="Gene3D" id="1.10.287.130">
    <property type="match status" value="1"/>
</dbReference>
<keyword evidence="4" id="KW-1003">Cell membrane</keyword>
<dbReference type="PROSITE" id="PS50109">
    <property type="entry name" value="HIS_KIN"/>
    <property type="match status" value="1"/>
</dbReference>
<accession>A0A485M0H9</accession>
<dbReference type="Pfam" id="PF00512">
    <property type="entry name" value="HisKA"/>
    <property type="match status" value="1"/>
</dbReference>
<dbReference type="InterPro" id="IPR035965">
    <property type="entry name" value="PAS-like_dom_sf"/>
</dbReference>
<dbReference type="NCBIfam" id="TIGR00229">
    <property type="entry name" value="sensory_box"/>
    <property type="match status" value="1"/>
</dbReference>
<dbReference type="CDD" id="cd00130">
    <property type="entry name" value="PAS"/>
    <property type="match status" value="1"/>
</dbReference>
<proteinExistence type="predicted"/>
<comment type="subcellular location">
    <subcellularLocation>
        <location evidence="2">Cell membrane</location>
        <topology evidence="2">Multi-pass membrane protein</topology>
    </subcellularLocation>
</comment>
<gene>
    <name evidence="11" type="primary">kinA</name>
    <name evidence="11" type="ORF">SCFA_410025</name>
</gene>
<dbReference type="PANTHER" id="PTHR44936">
    <property type="entry name" value="SENSOR PROTEIN CREC"/>
    <property type="match status" value="1"/>
</dbReference>
<dbReference type="SUPFAM" id="SSF47384">
    <property type="entry name" value="Homodimeric domain of signal transducing histidine kinase"/>
    <property type="match status" value="1"/>
</dbReference>
<dbReference type="CDD" id="cd00082">
    <property type="entry name" value="HisKA"/>
    <property type="match status" value="1"/>
</dbReference>
<evidence type="ECO:0000256" key="6">
    <source>
        <dbReference type="ARBA" id="ARBA00022741"/>
    </source>
</evidence>
<name>A0A485M0H9_9ZZZZ</name>
<dbReference type="InterPro" id="IPR013767">
    <property type="entry name" value="PAS_fold"/>
</dbReference>
<dbReference type="InterPro" id="IPR005467">
    <property type="entry name" value="His_kinase_dom"/>
</dbReference>
<evidence type="ECO:0000256" key="3">
    <source>
        <dbReference type="ARBA" id="ARBA00012438"/>
    </source>
</evidence>
<dbReference type="GO" id="GO:0005886">
    <property type="term" value="C:plasma membrane"/>
    <property type="evidence" value="ECO:0007669"/>
    <property type="project" value="UniProtKB-SubCell"/>
</dbReference>
<keyword evidence="6" id="KW-0547">Nucleotide-binding</keyword>
<dbReference type="Pfam" id="PF00989">
    <property type="entry name" value="PAS"/>
    <property type="match status" value="1"/>
</dbReference>
<sequence length="464" mass="51882">MDAFWYGGPVPPGITGVRQTENLESVPEKSLLFLDDRSCVQWDAIRGQRVYLVSDLPISTPLPEQVVGVIPRDTMVIQAIITLYTEMRESYDIGDKLIRSLNEKELAIQEKQKTMLRDSKRYNAIIRNATDLIFALGPTGKVMFCNETVQKYLVRGAKHLVGQALVDYVVDEDKDLVNEMVARGFRKGVPSKVEVRFRLAGGRIGIFSCMSTPLSEDGRIYGLSVIGRDITDIRSMQHRLSLQAKDLTLMINGLSHELRNPLTVIGAYIKRIEKQENGLKTDLIGTALSGIHSSIQRIEEMIVRIEQYENMVNRGLVYARKNLRLLVSEVISRHPAAPEVAIEGNEKLMAYTDACHVQAAFSRILDNAVETGSERFLLTLSRRDGFAYVSLRDYGPGVKDDIETIFAPFTSSDPMKIGLGLTEARIAMAKIGSHIEVIPQANPGAIFTLKILMDRRNSIRDKTA</sequence>
<dbReference type="Pfam" id="PF02518">
    <property type="entry name" value="HATPase_c"/>
    <property type="match status" value="1"/>
</dbReference>
<evidence type="ECO:0000256" key="5">
    <source>
        <dbReference type="ARBA" id="ARBA00022679"/>
    </source>
</evidence>
<dbReference type="EC" id="2.7.13.3" evidence="3"/>
<dbReference type="Gene3D" id="3.30.450.20">
    <property type="entry name" value="PAS domain"/>
    <property type="match status" value="1"/>
</dbReference>
<reference evidence="11" key="1">
    <citation type="submission" date="2019-03" db="EMBL/GenBank/DDBJ databases">
        <authorList>
            <person name="Hao L."/>
        </authorList>
    </citation>
    <scope>NUCLEOTIDE SEQUENCE</scope>
</reference>
<dbReference type="SMART" id="SM00091">
    <property type="entry name" value="PAS"/>
    <property type="match status" value="1"/>
</dbReference>
<dbReference type="InterPro" id="IPR003661">
    <property type="entry name" value="HisK_dim/P_dom"/>
</dbReference>
<keyword evidence="4" id="KW-0472">Membrane</keyword>
<dbReference type="InterPro" id="IPR003594">
    <property type="entry name" value="HATPase_dom"/>
</dbReference>
<dbReference type="GO" id="GO:0000155">
    <property type="term" value="F:phosphorelay sensor kinase activity"/>
    <property type="evidence" value="ECO:0007669"/>
    <property type="project" value="InterPro"/>
</dbReference>
<evidence type="ECO:0000256" key="2">
    <source>
        <dbReference type="ARBA" id="ARBA00004651"/>
    </source>
</evidence>
<feature type="domain" description="PAS" evidence="10">
    <location>
        <begin position="118"/>
        <end position="188"/>
    </location>
</feature>
<evidence type="ECO:0000259" key="10">
    <source>
        <dbReference type="PROSITE" id="PS50112"/>
    </source>
</evidence>
<feature type="domain" description="Histidine kinase" evidence="9">
    <location>
        <begin position="253"/>
        <end position="455"/>
    </location>
</feature>
<evidence type="ECO:0000256" key="1">
    <source>
        <dbReference type="ARBA" id="ARBA00000085"/>
    </source>
</evidence>
<evidence type="ECO:0000313" key="11">
    <source>
        <dbReference type="EMBL" id="VFU15357.1"/>
    </source>
</evidence>
<dbReference type="InterPro" id="IPR050980">
    <property type="entry name" value="2C_sensor_his_kinase"/>
</dbReference>
<comment type="catalytic activity">
    <reaction evidence="1">
        <text>ATP + protein L-histidine = ADP + protein N-phospho-L-histidine.</text>
        <dbReference type="EC" id="2.7.13.3"/>
    </reaction>
</comment>
<dbReference type="SUPFAM" id="SSF55874">
    <property type="entry name" value="ATPase domain of HSP90 chaperone/DNA topoisomerase II/histidine kinase"/>
    <property type="match status" value="1"/>
</dbReference>
<evidence type="ECO:0000256" key="8">
    <source>
        <dbReference type="ARBA" id="ARBA00022840"/>
    </source>
</evidence>
<dbReference type="SUPFAM" id="SSF55785">
    <property type="entry name" value="PYP-like sensor domain (PAS domain)"/>
    <property type="match status" value="1"/>
</dbReference>
<dbReference type="InterPro" id="IPR036097">
    <property type="entry name" value="HisK_dim/P_sf"/>
</dbReference>
<dbReference type="InterPro" id="IPR000014">
    <property type="entry name" value="PAS"/>
</dbReference>
<dbReference type="GO" id="GO:0005524">
    <property type="term" value="F:ATP binding"/>
    <property type="evidence" value="ECO:0007669"/>
    <property type="project" value="UniProtKB-KW"/>
</dbReference>
<dbReference type="EMBL" id="CAADRM010000105">
    <property type="protein sequence ID" value="VFU15357.1"/>
    <property type="molecule type" value="Genomic_DNA"/>
</dbReference>
<dbReference type="PANTHER" id="PTHR44936:SF10">
    <property type="entry name" value="SENSOR PROTEIN RSTB"/>
    <property type="match status" value="1"/>
</dbReference>
<dbReference type="PROSITE" id="PS50112">
    <property type="entry name" value="PAS"/>
    <property type="match status" value="1"/>
</dbReference>
<dbReference type="SMART" id="SM00388">
    <property type="entry name" value="HisKA"/>
    <property type="match status" value="1"/>
</dbReference>
<dbReference type="Gene3D" id="3.30.565.10">
    <property type="entry name" value="Histidine kinase-like ATPase, C-terminal domain"/>
    <property type="match status" value="1"/>
</dbReference>
<protein>
    <recommendedName>
        <fullName evidence="3">histidine kinase</fullName>
        <ecNumber evidence="3">2.7.13.3</ecNumber>
    </recommendedName>
</protein>